<protein>
    <submittedName>
        <fullName evidence="1">Uncharacterized protein</fullName>
    </submittedName>
</protein>
<proteinExistence type="predicted"/>
<organism evidence="1 2">
    <name type="scientific">Cordyceps javanica</name>
    <dbReference type="NCBI Taxonomy" id="43265"/>
    <lineage>
        <taxon>Eukaryota</taxon>
        <taxon>Fungi</taxon>
        <taxon>Dikarya</taxon>
        <taxon>Ascomycota</taxon>
        <taxon>Pezizomycotina</taxon>
        <taxon>Sordariomycetes</taxon>
        <taxon>Hypocreomycetidae</taxon>
        <taxon>Hypocreales</taxon>
        <taxon>Cordycipitaceae</taxon>
        <taxon>Cordyceps</taxon>
    </lineage>
</organism>
<keyword evidence="2" id="KW-1185">Reference proteome</keyword>
<dbReference type="AlphaFoldDB" id="A0A545VFT3"/>
<comment type="caution">
    <text evidence="1">The sequence shown here is derived from an EMBL/GenBank/DDBJ whole genome shotgun (WGS) entry which is preliminary data.</text>
</comment>
<evidence type="ECO:0000313" key="2">
    <source>
        <dbReference type="Proteomes" id="UP000315783"/>
    </source>
</evidence>
<evidence type="ECO:0000313" key="1">
    <source>
        <dbReference type="EMBL" id="TQW00594.1"/>
    </source>
</evidence>
<dbReference type="Proteomes" id="UP000315783">
    <property type="component" value="Unassembled WGS sequence"/>
</dbReference>
<name>A0A545VFT3_9HYPO</name>
<dbReference type="EMBL" id="SPUK01000001">
    <property type="protein sequence ID" value="TQW00594.1"/>
    <property type="molecule type" value="Genomic_DNA"/>
</dbReference>
<gene>
    <name evidence="1" type="ORF">IF1G_00525</name>
</gene>
<reference evidence="1 2" key="1">
    <citation type="journal article" date="2019" name="Appl. Microbiol. Biotechnol.">
        <title>Genome sequence of Isaria javanica and comparative genome analysis insights into family S53 peptidase evolution in fungal entomopathogens.</title>
        <authorList>
            <person name="Lin R."/>
            <person name="Zhang X."/>
            <person name="Xin B."/>
            <person name="Zou M."/>
            <person name="Gao Y."/>
            <person name="Qin F."/>
            <person name="Hu Q."/>
            <person name="Xie B."/>
            <person name="Cheng X."/>
        </authorList>
    </citation>
    <scope>NUCLEOTIDE SEQUENCE [LARGE SCALE GENOMIC DNA]</scope>
    <source>
        <strain evidence="1 2">IJ1G</strain>
    </source>
</reference>
<accession>A0A545VFT3</accession>
<sequence>MTAGRGPCFSKPNMEPCAAVVAERLLLSNERKRRPHTLVSLLCSLAWPPCPFSILLLDSSHCAIANPHPLPPPPSPVSPFPSPYACTLPSSLSGWFGLGERDSPPG</sequence>